<evidence type="ECO:0000259" key="3">
    <source>
        <dbReference type="PROSITE" id="PS51186"/>
    </source>
</evidence>
<comment type="caution">
    <text evidence="4">The sequence shown here is derived from an EMBL/GenBank/DDBJ whole genome shotgun (WGS) entry which is preliminary data.</text>
</comment>
<dbReference type="InterPro" id="IPR016181">
    <property type="entry name" value="Acyl_CoA_acyltransferase"/>
</dbReference>
<dbReference type="EC" id="2.3.-.-" evidence="4"/>
<accession>A0ABV8PQC2</accession>
<keyword evidence="5" id="KW-1185">Reference proteome</keyword>
<dbReference type="PROSITE" id="PS51186">
    <property type="entry name" value="GNAT"/>
    <property type="match status" value="1"/>
</dbReference>
<evidence type="ECO:0000256" key="1">
    <source>
        <dbReference type="ARBA" id="ARBA00022679"/>
    </source>
</evidence>
<organism evidence="4 5">
    <name type="scientific">Flagellimonas marina</name>
    <dbReference type="NCBI Taxonomy" id="1775168"/>
    <lineage>
        <taxon>Bacteria</taxon>
        <taxon>Pseudomonadati</taxon>
        <taxon>Bacteroidota</taxon>
        <taxon>Flavobacteriia</taxon>
        <taxon>Flavobacteriales</taxon>
        <taxon>Flavobacteriaceae</taxon>
        <taxon>Flagellimonas</taxon>
    </lineage>
</organism>
<name>A0ABV8PQC2_9FLAO</name>
<dbReference type="Pfam" id="PF00583">
    <property type="entry name" value="Acetyltransf_1"/>
    <property type="match status" value="1"/>
</dbReference>
<proteinExistence type="predicted"/>
<evidence type="ECO:0000313" key="4">
    <source>
        <dbReference type="EMBL" id="MFC4221368.1"/>
    </source>
</evidence>
<feature type="domain" description="N-acetyltransferase" evidence="3">
    <location>
        <begin position="3"/>
        <end position="155"/>
    </location>
</feature>
<reference evidence="5" key="1">
    <citation type="journal article" date="2019" name="Int. J. Syst. Evol. Microbiol.">
        <title>The Global Catalogue of Microorganisms (GCM) 10K type strain sequencing project: providing services to taxonomists for standard genome sequencing and annotation.</title>
        <authorList>
            <consortium name="The Broad Institute Genomics Platform"/>
            <consortium name="The Broad Institute Genome Sequencing Center for Infectious Disease"/>
            <person name="Wu L."/>
            <person name="Ma J."/>
        </authorList>
    </citation>
    <scope>NUCLEOTIDE SEQUENCE [LARGE SCALE GENOMIC DNA]</scope>
    <source>
        <strain evidence="5">CGMCC 1.15774</strain>
    </source>
</reference>
<dbReference type="Gene3D" id="3.40.630.30">
    <property type="match status" value="1"/>
</dbReference>
<gene>
    <name evidence="4" type="ORF">ACFOWS_14545</name>
</gene>
<protein>
    <submittedName>
        <fullName evidence="4">GNAT family N-acetyltransferase</fullName>
        <ecNumber evidence="4">2.3.-.-</ecNumber>
    </submittedName>
</protein>
<dbReference type="PANTHER" id="PTHR10545">
    <property type="entry name" value="DIAMINE N-ACETYLTRANSFERASE"/>
    <property type="match status" value="1"/>
</dbReference>
<dbReference type="Proteomes" id="UP001595841">
    <property type="component" value="Unassembled WGS sequence"/>
</dbReference>
<sequence length="160" mass="18413">MEYIIRNAEKEDMAQVLALVQELADFEKESDAVIISKEDLENDGFGEHKLFHCFVAEVEKEIVGIALVYPRYSTWKGPAIHLEDLIVSERMRGSGLGTALLDEVIKYGHDLGVRRIQWEVLDWNEPAIEFYEKKGAKVLRDWDVVQMDELGIKNYINSLN</sequence>
<dbReference type="EMBL" id="JBHSCL010000009">
    <property type="protein sequence ID" value="MFC4221368.1"/>
    <property type="molecule type" value="Genomic_DNA"/>
</dbReference>
<evidence type="ECO:0000256" key="2">
    <source>
        <dbReference type="ARBA" id="ARBA00023315"/>
    </source>
</evidence>
<keyword evidence="2 4" id="KW-0012">Acyltransferase</keyword>
<dbReference type="InterPro" id="IPR000182">
    <property type="entry name" value="GNAT_dom"/>
</dbReference>
<dbReference type="SUPFAM" id="SSF55729">
    <property type="entry name" value="Acyl-CoA N-acyltransferases (Nat)"/>
    <property type="match status" value="1"/>
</dbReference>
<dbReference type="RefSeq" id="WP_379765970.1">
    <property type="nucleotide sequence ID" value="NZ_JBHSCL010000009.1"/>
</dbReference>
<dbReference type="InterPro" id="IPR051016">
    <property type="entry name" value="Diverse_Substrate_AcTransf"/>
</dbReference>
<evidence type="ECO:0000313" key="5">
    <source>
        <dbReference type="Proteomes" id="UP001595841"/>
    </source>
</evidence>
<keyword evidence="1 4" id="KW-0808">Transferase</keyword>
<dbReference type="CDD" id="cd04301">
    <property type="entry name" value="NAT_SF"/>
    <property type="match status" value="1"/>
</dbReference>
<dbReference type="GO" id="GO:0016746">
    <property type="term" value="F:acyltransferase activity"/>
    <property type="evidence" value="ECO:0007669"/>
    <property type="project" value="UniProtKB-KW"/>
</dbReference>
<dbReference type="PANTHER" id="PTHR10545:SF29">
    <property type="entry name" value="GH14572P-RELATED"/>
    <property type="match status" value="1"/>
</dbReference>